<evidence type="ECO:0000256" key="4">
    <source>
        <dbReference type="ARBA" id="ARBA00022692"/>
    </source>
</evidence>
<dbReference type="InterPro" id="IPR011055">
    <property type="entry name" value="Dup_hybrid_motif"/>
</dbReference>
<evidence type="ECO:0000256" key="3">
    <source>
        <dbReference type="ARBA" id="ARBA00022475"/>
    </source>
</evidence>
<evidence type="ECO:0000256" key="5">
    <source>
        <dbReference type="ARBA" id="ARBA00022989"/>
    </source>
</evidence>
<feature type="transmembrane region" description="Helical" evidence="7">
    <location>
        <begin position="116"/>
        <end position="135"/>
    </location>
</feature>
<dbReference type="GO" id="GO:0015204">
    <property type="term" value="F:urea transmembrane transporter activity"/>
    <property type="evidence" value="ECO:0007669"/>
    <property type="project" value="InterPro"/>
</dbReference>
<accession>A0A1W1CEN9</accession>
<evidence type="ECO:0000256" key="7">
    <source>
        <dbReference type="SAM" id="Phobius"/>
    </source>
</evidence>
<dbReference type="Gene3D" id="2.70.70.10">
    <property type="entry name" value="Glucose Permease (Domain IIA)"/>
    <property type="match status" value="1"/>
</dbReference>
<organism evidence="9">
    <name type="scientific">hydrothermal vent metagenome</name>
    <dbReference type="NCBI Taxonomy" id="652676"/>
    <lineage>
        <taxon>unclassified sequences</taxon>
        <taxon>metagenomes</taxon>
        <taxon>ecological metagenomes</taxon>
    </lineage>
</organism>
<dbReference type="SUPFAM" id="SSF51261">
    <property type="entry name" value="Duplicated hybrid motif"/>
    <property type="match status" value="1"/>
</dbReference>
<dbReference type="Pfam" id="PF03253">
    <property type="entry name" value="UT"/>
    <property type="match status" value="1"/>
</dbReference>
<feature type="transmembrane region" description="Helical" evidence="7">
    <location>
        <begin position="25"/>
        <end position="52"/>
    </location>
</feature>
<name>A0A1W1CEN9_9ZZZZ</name>
<feature type="transmembrane region" description="Helical" evidence="7">
    <location>
        <begin position="224"/>
        <end position="241"/>
    </location>
</feature>
<comment type="similarity">
    <text evidence="2">Belongs to the urea transporter family.</text>
</comment>
<dbReference type="AlphaFoldDB" id="A0A1W1CEN9"/>
<dbReference type="InterPro" id="IPR029020">
    <property type="entry name" value="Ammonium/urea_transptr"/>
</dbReference>
<keyword evidence="3" id="KW-1003">Cell membrane</keyword>
<comment type="subcellular location">
    <subcellularLocation>
        <location evidence="1">Cell membrane</location>
        <topology evidence="1">Multi-pass membrane protein</topology>
    </subcellularLocation>
</comment>
<keyword evidence="4 7" id="KW-0812">Transmembrane</keyword>
<dbReference type="EMBL" id="FPHI01000025">
    <property type="protein sequence ID" value="SFV64185.1"/>
    <property type="molecule type" value="Genomic_DNA"/>
</dbReference>
<feature type="transmembrane region" description="Helical" evidence="7">
    <location>
        <begin position="278"/>
        <end position="296"/>
    </location>
</feature>
<keyword evidence="6 7" id="KW-0472">Membrane</keyword>
<feature type="transmembrane region" description="Helical" evidence="7">
    <location>
        <begin position="248"/>
        <end position="272"/>
    </location>
</feature>
<dbReference type="InterPro" id="IPR016047">
    <property type="entry name" value="M23ase_b-sheet_dom"/>
</dbReference>
<proteinExistence type="inferred from homology"/>
<evidence type="ECO:0000256" key="2">
    <source>
        <dbReference type="ARBA" id="ARBA00005914"/>
    </source>
</evidence>
<dbReference type="InterPro" id="IPR004937">
    <property type="entry name" value="Urea_transporter"/>
</dbReference>
<evidence type="ECO:0000313" key="9">
    <source>
        <dbReference type="EMBL" id="SFV64185.1"/>
    </source>
</evidence>
<dbReference type="PANTHER" id="PTHR10464">
    <property type="entry name" value="UREA TRANSPORTER"/>
    <property type="match status" value="1"/>
</dbReference>
<dbReference type="CDD" id="cd12797">
    <property type="entry name" value="M23_peptidase"/>
    <property type="match status" value="1"/>
</dbReference>
<sequence length="676" mass="77116">MENFKSIIYSALKPYSALLFLDNRYAGLILLLITFLNPSVAISGILSVVFSILFAEFLEFKEKYLAQGFYVYNSLLVGMGIGYIFSPSLMSIALIAIMSSFTFMLSFMLNRLFSLYKIPILSLPFSLMTMFVYLASLKYSGLLSTLVNNTTLYDIELPLVFGAFFKSFGTIFFLPLHTAGLAMFLLVLYFSRITAIMALVGFYTGVGIHSFLLGSFTQALYDPYAFNYILVAIALCGVFLLPTLKNFILALMGVAMSVVLTDAIGILFNYYAIPVFTLPFNITVIIFIFMLSLIYYKEFNITIKATPEESLANYLSRIFRFGDMGVKIALPFSGEWSVYQAFKGEWTHKGEYQYAYDFVKKRDEKSYKNQGLYVHDYYAFGESVLSPVSGYIVAMRQDLVDNIIGEVDTINNWGNYIIIKSDLGFFVEISHLMQYSLSVEVGTYVQANTIIAKCGNSGYSPEPHIHIQVQDLGVIGAFTRTFTFSEGLQDNKLHFNLLPKEGESVSSVLLNKSISSRFLYILDDIFKFEVFEKGKKLEDVCFTVKMDEYSAFYLEDEAKNRLYFFNDSKTFCFYDYKGEESHLKWLFILAPRTPFIATKGVEYVDFLPVYLLKSRFKQILIELAATVHKEVYQMPCRYTFDSKKIVSDYGEVHLSATHKGHTYIKYNNIELKLIQG</sequence>
<evidence type="ECO:0000256" key="6">
    <source>
        <dbReference type="ARBA" id="ARBA00023136"/>
    </source>
</evidence>
<dbReference type="Pfam" id="PF01551">
    <property type="entry name" value="Peptidase_M23"/>
    <property type="match status" value="1"/>
</dbReference>
<evidence type="ECO:0000259" key="8">
    <source>
        <dbReference type="Pfam" id="PF01551"/>
    </source>
</evidence>
<gene>
    <name evidence="9" type="ORF">MNB_SV-3-1508</name>
</gene>
<evidence type="ECO:0000256" key="1">
    <source>
        <dbReference type="ARBA" id="ARBA00004651"/>
    </source>
</evidence>
<protein>
    <submittedName>
        <fullName evidence="9">Peptidase, M23/M37 family</fullName>
    </submittedName>
</protein>
<dbReference type="Gene3D" id="1.10.3430.10">
    <property type="entry name" value="Ammonium transporter AmtB like domains"/>
    <property type="match status" value="1"/>
</dbReference>
<feature type="domain" description="M23ase beta-sheet core" evidence="8">
    <location>
        <begin position="381"/>
        <end position="471"/>
    </location>
</feature>
<reference evidence="9" key="1">
    <citation type="submission" date="2016-10" db="EMBL/GenBank/DDBJ databases">
        <authorList>
            <person name="de Groot N.N."/>
        </authorList>
    </citation>
    <scope>NUCLEOTIDE SEQUENCE</scope>
</reference>
<dbReference type="GO" id="GO:0005886">
    <property type="term" value="C:plasma membrane"/>
    <property type="evidence" value="ECO:0007669"/>
    <property type="project" value="UniProtKB-SubCell"/>
</dbReference>
<dbReference type="PANTHER" id="PTHR10464:SF4">
    <property type="entry name" value="UREA TRANSPORTER"/>
    <property type="match status" value="1"/>
</dbReference>
<keyword evidence="5 7" id="KW-1133">Transmembrane helix</keyword>